<dbReference type="PANTHER" id="PTHR21666:SF270">
    <property type="entry name" value="MUREIN HYDROLASE ACTIVATOR ENVC"/>
    <property type="match status" value="1"/>
</dbReference>
<dbReference type="AlphaFoldDB" id="A0A0H3G3E2"/>
<reference evidence="3 4" key="1">
    <citation type="journal article" date="2011" name="J. Bacteriol.">
        <title>Genome sequence of the ethanol-producing Zymomonas mobilis subsp. mobilis lectotype strain ATCC 10988.</title>
        <authorList>
            <person name="Pappas K.M."/>
            <person name="Kouvelis V.N."/>
            <person name="Saunders E."/>
            <person name="Brettin T.S."/>
            <person name="Bruce D."/>
            <person name="Detter C."/>
            <person name="Balakireva M."/>
            <person name="Han C.S."/>
            <person name="Savvakis G."/>
            <person name="Kyrpides N.C."/>
            <person name="Typas M.A."/>
        </authorList>
    </citation>
    <scope>NUCLEOTIDE SEQUENCE [LARGE SCALE GENOMIC DNA]</scope>
    <source>
        <strain evidence="4">ATCC 10988 / DSM 424 / CCUG 17860 / LMG 404 / NCIMB 8938 / NRRL B-806 / ZM1</strain>
    </source>
</reference>
<dbReference type="PROSITE" id="PS51257">
    <property type="entry name" value="PROKAR_LIPOPROTEIN"/>
    <property type="match status" value="1"/>
</dbReference>
<evidence type="ECO:0000256" key="1">
    <source>
        <dbReference type="SAM" id="Coils"/>
    </source>
</evidence>
<dbReference type="EMBL" id="CP002850">
    <property type="protein sequence ID" value="AEH63293.1"/>
    <property type="molecule type" value="Genomic_DNA"/>
</dbReference>
<evidence type="ECO:0000313" key="3">
    <source>
        <dbReference type="EMBL" id="AEH63293.1"/>
    </source>
</evidence>
<accession>A0A0H3G3E2</accession>
<dbReference type="InterPro" id="IPR050570">
    <property type="entry name" value="Cell_wall_metabolism_enzyme"/>
</dbReference>
<dbReference type="Proteomes" id="UP000001494">
    <property type="component" value="Chromosome"/>
</dbReference>
<dbReference type="OrthoDB" id="9809144at2"/>
<dbReference type="Pfam" id="PF01551">
    <property type="entry name" value="Peptidase_M23"/>
    <property type="match status" value="1"/>
</dbReference>
<keyword evidence="1" id="KW-0175">Coiled coil</keyword>
<dbReference type="CDD" id="cd12797">
    <property type="entry name" value="M23_peptidase"/>
    <property type="match status" value="1"/>
</dbReference>
<dbReference type="KEGG" id="zmm:Zmob_1474"/>
<dbReference type="eggNOG" id="COG4942">
    <property type="taxonomic scope" value="Bacteria"/>
</dbReference>
<sequence>MSESGRNSRKSRYFLAFCLWLGCFDLNIGKAGAAVIETTDTGISSYRALLNARKQAGLLKEEAVLAQKKSQNFLLKALPFAADIQRLQKQIDKEKTVLSRIEAQRQEQQSELARQRTPLTKLAAALERMARYPFLMIFIQPDNIADIVHLREIIAASRPVIQQKSTSVVKRIAAINSLYQQQEQVIDRIKKDQNSLEEKRQYFLSLAHNGQAQAETWLSQAMYQEDAAIAAEQALKESDGKKRKTLPPKNFCPFPLAAWHIPVNGWISPNSDAEALYLVVEKNTEIYAPQSGIVLYAGDFRSYKQVVIIRHKDGYISLLTGLDKSAVKTNQPVEERQLIGYTAGHPSEIGFQIRRHDETVTLWPDIKEAIRQNNRPTCNFLGEPAQENNIKEKTP</sequence>
<dbReference type="GO" id="GO:0004222">
    <property type="term" value="F:metalloendopeptidase activity"/>
    <property type="evidence" value="ECO:0007669"/>
    <property type="project" value="TreeGrafter"/>
</dbReference>
<dbReference type="PANTHER" id="PTHR21666">
    <property type="entry name" value="PEPTIDASE-RELATED"/>
    <property type="match status" value="1"/>
</dbReference>
<proteinExistence type="predicted"/>
<name>A0A0H3G3E2_ZYMMA</name>
<evidence type="ECO:0000259" key="2">
    <source>
        <dbReference type="Pfam" id="PF01551"/>
    </source>
</evidence>
<feature type="coiled-coil region" evidence="1">
    <location>
        <begin position="84"/>
        <end position="111"/>
    </location>
</feature>
<gene>
    <name evidence="3" type="ordered locus">Zmob_1474</name>
</gene>
<evidence type="ECO:0000313" key="4">
    <source>
        <dbReference type="Proteomes" id="UP000001494"/>
    </source>
</evidence>
<protein>
    <submittedName>
        <fullName evidence="3">Peptidase M23</fullName>
    </submittedName>
</protein>
<dbReference type="InterPro" id="IPR016047">
    <property type="entry name" value="M23ase_b-sheet_dom"/>
</dbReference>
<dbReference type="Gene3D" id="2.70.70.10">
    <property type="entry name" value="Glucose Permease (Domain IIA)"/>
    <property type="match status" value="1"/>
</dbReference>
<dbReference type="HOGENOM" id="CLU_698196_0_0_5"/>
<feature type="domain" description="M23ase beta-sheet core" evidence="2">
    <location>
        <begin position="278"/>
        <end position="357"/>
    </location>
</feature>
<organism evidence="3 4">
    <name type="scientific">Zymomonas mobilis subsp. mobilis (strain ATCC 10988 / DSM 424 / LMG 404 / NCIMB 8938 / NRRL B-806 / ZM1)</name>
    <dbReference type="NCBI Taxonomy" id="555217"/>
    <lineage>
        <taxon>Bacteria</taxon>
        <taxon>Pseudomonadati</taxon>
        <taxon>Pseudomonadota</taxon>
        <taxon>Alphaproteobacteria</taxon>
        <taxon>Sphingomonadales</taxon>
        <taxon>Zymomonadaceae</taxon>
        <taxon>Zymomonas</taxon>
    </lineage>
</organism>
<dbReference type="InterPro" id="IPR011055">
    <property type="entry name" value="Dup_hybrid_motif"/>
</dbReference>
<dbReference type="SUPFAM" id="SSF51261">
    <property type="entry name" value="Duplicated hybrid motif"/>
    <property type="match status" value="1"/>
</dbReference>